<organism evidence="1 2">
    <name type="scientific">Branchiostoma lanceolatum</name>
    <name type="common">Common lancelet</name>
    <name type="synonym">Amphioxus lanceolatum</name>
    <dbReference type="NCBI Taxonomy" id="7740"/>
    <lineage>
        <taxon>Eukaryota</taxon>
        <taxon>Metazoa</taxon>
        <taxon>Chordata</taxon>
        <taxon>Cephalochordata</taxon>
        <taxon>Leptocardii</taxon>
        <taxon>Amphioxiformes</taxon>
        <taxon>Branchiostomatidae</taxon>
        <taxon>Branchiostoma</taxon>
    </lineage>
</organism>
<reference evidence="1" key="1">
    <citation type="submission" date="2022-01" db="EMBL/GenBank/DDBJ databases">
        <authorList>
            <person name="Braso-Vives M."/>
        </authorList>
    </citation>
    <scope>NUCLEOTIDE SEQUENCE</scope>
</reference>
<sequence>MRGDTYLFLIMASSAIVRDKVDSTVLGDHRNSNVISHGELRTGTMNKDELDDNINATRTASVPLIVRTVDYLRFCVVNTSCYVDARLPACSCQDFHQDGTCFVENLWKRTKEVTKRKPLMAACLEAPVPNTVNTTGYKLDCHVFGVRDFTFHVDVSLTTWNCTNQCVPATHARRPCLLYVKKGLDIGLTAPPSPIITGFGIAMVGSVIILVLCSCKGGTDHEGYVFDLNESRFTFTTVRGVI</sequence>
<evidence type="ECO:0000313" key="1">
    <source>
        <dbReference type="EMBL" id="CAH1239588.1"/>
    </source>
</evidence>
<protein>
    <submittedName>
        <fullName evidence="1">Hypp5850 protein</fullName>
    </submittedName>
</protein>
<name>A0A8J9W4B2_BRALA</name>
<accession>A0A8J9W4B2</accession>
<evidence type="ECO:0000313" key="2">
    <source>
        <dbReference type="Proteomes" id="UP000838412"/>
    </source>
</evidence>
<gene>
    <name evidence="1" type="primary">Hypp5850</name>
    <name evidence="1" type="ORF">BLAG_LOCUS3838</name>
</gene>
<dbReference type="EMBL" id="OV696696">
    <property type="protein sequence ID" value="CAH1239588.1"/>
    <property type="molecule type" value="Genomic_DNA"/>
</dbReference>
<keyword evidence="2" id="KW-1185">Reference proteome</keyword>
<dbReference type="OrthoDB" id="5946233at2759"/>
<dbReference type="Proteomes" id="UP000838412">
    <property type="component" value="Chromosome 11"/>
</dbReference>
<proteinExistence type="predicted"/>
<dbReference type="AlphaFoldDB" id="A0A8J9W4B2"/>